<name>A0AAV2LR64_KNICA</name>
<feature type="compositionally biased region" description="Gly residues" evidence="1">
    <location>
        <begin position="27"/>
        <end position="47"/>
    </location>
</feature>
<evidence type="ECO:0000313" key="2">
    <source>
        <dbReference type="EMBL" id="CAL1603026.1"/>
    </source>
</evidence>
<feature type="region of interest" description="Disordered" evidence="1">
    <location>
        <begin position="25"/>
        <end position="47"/>
    </location>
</feature>
<dbReference type="Proteomes" id="UP001497482">
    <property type="component" value="Chromosome 4"/>
</dbReference>
<reference evidence="2 3" key="1">
    <citation type="submission" date="2024-04" db="EMBL/GenBank/DDBJ databases">
        <authorList>
            <person name="Waldvogel A.-M."/>
            <person name="Schoenle A."/>
        </authorList>
    </citation>
    <scope>NUCLEOTIDE SEQUENCE [LARGE SCALE GENOMIC DNA]</scope>
</reference>
<protein>
    <submittedName>
        <fullName evidence="2">Uncharacterized protein</fullName>
    </submittedName>
</protein>
<sequence>MRWCEVSRRWSGQQEVVGWGQQEVMGSAGGGEVGSAGGGEVGSAGGDGISRRRLYRCMMGAVVQTVEAHGNSCSPDCTGA</sequence>
<keyword evidence="3" id="KW-1185">Reference proteome</keyword>
<dbReference type="EMBL" id="OZ035826">
    <property type="protein sequence ID" value="CAL1603026.1"/>
    <property type="molecule type" value="Genomic_DNA"/>
</dbReference>
<accession>A0AAV2LR64</accession>
<evidence type="ECO:0000313" key="3">
    <source>
        <dbReference type="Proteomes" id="UP001497482"/>
    </source>
</evidence>
<dbReference type="AlphaFoldDB" id="A0AAV2LR64"/>
<gene>
    <name evidence="2" type="ORF">KC01_LOCUS30753</name>
</gene>
<proteinExistence type="predicted"/>
<evidence type="ECO:0000256" key="1">
    <source>
        <dbReference type="SAM" id="MobiDB-lite"/>
    </source>
</evidence>
<organism evidence="2 3">
    <name type="scientific">Knipowitschia caucasica</name>
    <name type="common">Caucasian dwarf goby</name>
    <name type="synonym">Pomatoschistus caucasicus</name>
    <dbReference type="NCBI Taxonomy" id="637954"/>
    <lineage>
        <taxon>Eukaryota</taxon>
        <taxon>Metazoa</taxon>
        <taxon>Chordata</taxon>
        <taxon>Craniata</taxon>
        <taxon>Vertebrata</taxon>
        <taxon>Euteleostomi</taxon>
        <taxon>Actinopterygii</taxon>
        <taxon>Neopterygii</taxon>
        <taxon>Teleostei</taxon>
        <taxon>Neoteleostei</taxon>
        <taxon>Acanthomorphata</taxon>
        <taxon>Gobiaria</taxon>
        <taxon>Gobiiformes</taxon>
        <taxon>Gobioidei</taxon>
        <taxon>Gobiidae</taxon>
        <taxon>Gobiinae</taxon>
        <taxon>Knipowitschia</taxon>
    </lineage>
</organism>